<dbReference type="AlphaFoldDB" id="A0A7J8MZ07"/>
<feature type="region of interest" description="Disordered" evidence="1">
    <location>
        <begin position="31"/>
        <end position="102"/>
    </location>
</feature>
<comment type="caution">
    <text evidence="2">The sequence shown here is derived from an EMBL/GenBank/DDBJ whole genome shotgun (WGS) entry which is preliminary data.</text>
</comment>
<accession>A0A7J8MZ07</accession>
<protein>
    <submittedName>
        <fullName evidence="2">Uncharacterized protein</fullName>
    </submittedName>
</protein>
<proteinExistence type="predicted"/>
<dbReference type="Proteomes" id="UP000593572">
    <property type="component" value="Unassembled WGS sequence"/>
</dbReference>
<keyword evidence="3" id="KW-1185">Reference proteome</keyword>
<sequence>MIGHVSNDIAALECDVDTKSVSDNKFIKKALHGSASEERLTPSVLQSAQASRNPSEGINASAHEYPLTQGEMKSNVPSGRSGHNIPSENGSNRHFDQHPAAQNMKDDGCLEVYFAMNHADLSYGLELDLP</sequence>
<reference evidence="2 3" key="1">
    <citation type="journal article" date="2019" name="Genome Biol. Evol.">
        <title>Insights into the evolution of the New World diploid cottons (Gossypium, subgenus Houzingenia) based on genome sequencing.</title>
        <authorList>
            <person name="Grover C.E."/>
            <person name="Arick M.A. 2nd"/>
            <person name="Thrash A."/>
            <person name="Conover J.L."/>
            <person name="Sanders W.S."/>
            <person name="Peterson D.G."/>
            <person name="Frelichowski J.E."/>
            <person name="Scheffler J.A."/>
            <person name="Scheffler B.E."/>
            <person name="Wendel J.F."/>
        </authorList>
    </citation>
    <scope>NUCLEOTIDE SEQUENCE [LARGE SCALE GENOMIC DNA]</scope>
    <source>
        <strain evidence="2">157</strain>
        <tissue evidence="2">Leaf</tissue>
    </source>
</reference>
<dbReference type="EMBL" id="JABEZX010000011">
    <property type="protein sequence ID" value="MBA0569909.1"/>
    <property type="molecule type" value="Genomic_DNA"/>
</dbReference>
<name>A0A7J8MZ07_9ROSI</name>
<gene>
    <name evidence="2" type="ORF">Golob_003608</name>
</gene>
<organism evidence="2 3">
    <name type="scientific">Gossypium lobatum</name>
    <dbReference type="NCBI Taxonomy" id="34289"/>
    <lineage>
        <taxon>Eukaryota</taxon>
        <taxon>Viridiplantae</taxon>
        <taxon>Streptophyta</taxon>
        <taxon>Embryophyta</taxon>
        <taxon>Tracheophyta</taxon>
        <taxon>Spermatophyta</taxon>
        <taxon>Magnoliopsida</taxon>
        <taxon>eudicotyledons</taxon>
        <taxon>Gunneridae</taxon>
        <taxon>Pentapetalae</taxon>
        <taxon>rosids</taxon>
        <taxon>malvids</taxon>
        <taxon>Malvales</taxon>
        <taxon>Malvaceae</taxon>
        <taxon>Malvoideae</taxon>
        <taxon>Gossypium</taxon>
    </lineage>
</organism>
<evidence type="ECO:0000313" key="2">
    <source>
        <dbReference type="EMBL" id="MBA0569909.1"/>
    </source>
</evidence>
<evidence type="ECO:0000256" key="1">
    <source>
        <dbReference type="SAM" id="MobiDB-lite"/>
    </source>
</evidence>
<evidence type="ECO:0000313" key="3">
    <source>
        <dbReference type="Proteomes" id="UP000593572"/>
    </source>
</evidence>
<feature type="compositionally biased region" description="Polar residues" evidence="1">
    <location>
        <begin position="43"/>
        <end position="58"/>
    </location>
</feature>